<gene>
    <name evidence="2" type="ORF">IAC80_02955</name>
</gene>
<dbReference type="CDD" id="cd00207">
    <property type="entry name" value="fer2"/>
    <property type="match status" value="1"/>
</dbReference>
<dbReference type="Pfam" id="PF17651">
    <property type="entry name" value="Raco_middle"/>
    <property type="match status" value="1"/>
</dbReference>
<dbReference type="SUPFAM" id="SSF53067">
    <property type="entry name" value="Actin-like ATPase domain"/>
    <property type="match status" value="1"/>
</dbReference>
<evidence type="ECO:0000259" key="1">
    <source>
        <dbReference type="PROSITE" id="PS51085"/>
    </source>
</evidence>
<feature type="domain" description="2Fe-2S ferredoxin-type" evidence="1">
    <location>
        <begin position="3"/>
        <end position="74"/>
    </location>
</feature>
<dbReference type="SUPFAM" id="SSF54292">
    <property type="entry name" value="2Fe-2S ferredoxin-like"/>
    <property type="match status" value="1"/>
</dbReference>
<dbReference type="GO" id="GO:0051536">
    <property type="term" value="F:iron-sulfur cluster binding"/>
    <property type="evidence" value="ECO:0007669"/>
    <property type="project" value="InterPro"/>
</dbReference>
<dbReference type="InterPro" id="IPR043129">
    <property type="entry name" value="ATPase_NBD"/>
</dbReference>
<protein>
    <submittedName>
        <fullName evidence="2">DUF4445 domain-containing protein</fullName>
    </submittedName>
</protein>
<dbReference type="InterPro" id="IPR042259">
    <property type="entry name" value="Raco-like_middle_sf"/>
</dbReference>
<dbReference type="PROSITE" id="PS51085">
    <property type="entry name" value="2FE2S_FER_2"/>
    <property type="match status" value="1"/>
</dbReference>
<dbReference type="PANTHER" id="PTHR42895">
    <property type="entry name" value="IRON-SULFUR CLUSTER-BINDING PROTEIN-RELATED"/>
    <property type="match status" value="1"/>
</dbReference>
<evidence type="ECO:0000313" key="2">
    <source>
        <dbReference type="EMBL" id="HIV22880.1"/>
    </source>
</evidence>
<dbReference type="PANTHER" id="PTHR42895:SF1">
    <property type="entry name" value="IRON-SULFUR CLUSTER PROTEIN"/>
    <property type="match status" value="1"/>
</dbReference>
<dbReference type="Gene3D" id="3.10.20.30">
    <property type="match status" value="1"/>
</dbReference>
<name>A0A9D1NZ29_9FIRM</name>
<dbReference type="Gene3D" id="3.30.420.480">
    <property type="entry name" value="Domain of unknown function (DUF4445)"/>
    <property type="match status" value="1"/>
</dbReference>
<organism evidence="2 3">
    <name type="scientific">Candidatus Merdiplasma excrementigallinarum</name>
    <dbReference type="NCBI Taxonomy" id="2840864"/>
    <lineage>
        <taxon>Bacteria</taxon>
        <taxon>Bacillati</taxon>
        <taxon>Bacillota</taxon>
        <taxon>Clostridia</taxon>
        <taxon>Lachnospirales</taxon>
        <taxon>Lachnospiraceae</taxon>
        <taxon>Lachnospiraceae incertae sedis</taxon>
        <taxon>Candidatus Merdiplasma</taxon>
    </lineage>
</organism>
<dbReference type="EMBL" id="DVOS01000031">
    <property type="protein sequence ID" value="HIV22880.1"/>
    <property type="molecule type" value="Genomic_DNA"/>
</dbReference>
<reference evidence="2" key="2">
    <citation type="journal article" date="2021" name="PeerJ">
        <title>Extensive microbial diversity within the chicken gut microbiome revealed by metagenomics and culture.</title>
        <authorList>
            <person name="Gilroy R."/>
            <person name="Ravi A."/>
            <person name="Getino M."/>
            <person name="Pursley I."/>
            <person name="Horton D.L."/>
            <person name="Alikhan N.F."/>
            <person name="Baker D."/>
            <person name="Gharbi K."/>
            <person name="Hall N."/>
            <person name="Watson M."/>
            <person name="Adriaenssens E.M."/>
            <person name="Foster-Nyarko E."/>
            <person name="Jarju S."/>
            <person name="Secka A."/>
            <person name="Antonio M."/>
            <person name="Oren A."/>
            <person name="Chaudhuri R.R."/>
            <person name="La Ragione R."/>
            <person name="Hildebrand F."/>
            <person name="Pallen M.J."/>
        </authorList>
    </citation>
    <scope>NUCLEOTIDE SEQUENCE</scope>
    <source>
        <strain evidence="2">ChiBcec6-7307</strain>
    </source>
</reference>
<dbReference type="InterPro" id="IPR036010">
    <property type="entry name" value="2Fe-2S_ferredoxin-like_sf"/>
</dbReference>
<dbReference type="InterPro" id="IPR012675">
    <property type="entry name" value="Beta-grasp_dom_sf"/>
</dbReference>
<reference evidence="2" key="1">
    <citation type="submission" date="2020-10" db="EMBL/GenBank/DDBJ databases">
        <authorList>
            <person name="Gilroy R."/>
        </authorList>
    </citation>
    <scope>NUCLEOTIDE SEQUENCE</scope>
    <source>
        <strain evidence="2">ChiBcec6-7307</strain>
    </source>
</reference>
<dbReference type="InterPro" id="IPR001041">
    <property type="entry name" value="2Fe-2S_ferredoxin-type"/>
</dbReference>
<dbReference type="InterPro" id="IPR052911">
    <property type="entry name" value="Corrinoid_activation_enz"/>
</dbReference>
<comment type="caution">
    <text evidence="2">The sequence shown here is derived from an EMBL/GenBank/DDBJ whole genome shotgun (WGS) entry which is preliminary data.</text>
</comment>
<evidence type="ECO:0000313" key="3">
    <source>
        <dbReference type="Proteomes" id="UP000886889"/>
    </source>
</evidence>
<accession>A0A9D1NZ29</accession>
<dbReference type="InterPro" id="IPR027980">
    <property type="entry name" value="RACo_C"/>
</dbReference>
<dbReference type="AlphaFoldDB" id="A0A9D1NZ29"/>
<sequence>MTYQIIFADEKTEYRAEEGMTVLDAQIAAGLRPDAFCGGKGTCGKCSVTIDGETVLACRTVIDRDMVVYTGRTGKEHTQILMKGTGRRIRFLPGELPGNLEAPLLAAVDVGSTTVVVYLLDGRDGRQLGAGSRLNPQRQYGADVVSRCSYAMENGAEILSGCIRRTVNELLQETARRYGREPEEIVRIVMVGNSCMHHLFLEIPTKTLVLAPYTPAVTEAVSMKASDCQISIHPQGELLWLPNIGGFVGSDTVGCVLASGLDQAEETTLLVDIGTNGEIVLGDRNGMTACSTAAGPAFEGAKITCGMRGSEGAIDHVYLEEGKIKFHVIGDGEPAGICGSGLLDAAACFLKAGIMDETGRLPQTYYFTDRVFLNQQDIRELQLAKAAIAAGIRSLCLHRKTEVAQIRKLMIAGAFGNYLNPDSACAIGMLPAELRDRISSIGNAAGEGAQIAALNVSEYEHSLRLREETEFLELALDPGFQDIYVDELGFPEEEMG</sequence>
<dbReference type="Proteomes" id="UP000886889">
    <property type="component" value="Unassembled WGS sequence"/>
</dbReference>
<dbReference type="Pfam" id="PF14574">
    <property type="entry name" value="RACo_C_ter"/>
    <property type="match status" value="1"/>
</dbReference>
<proteinExistence type="predicted"/>
<dbReference type="InterPro" id="IPR041414">
    <property type="entry name" value="Raco-like_middle"/>
</dbReference>
<dbReference type="Pfam" id="PF00111">
    <property type="entry name" value="Fer2"/>
    <property type="match status" value="1"/>
</dbReference>